<keyword evidence="2" id="KW-1185">Reference proteome</keyword>
<dbReference type="InterPro" id="IPR029045">
    <property type="entry name" value="ClpP/crotonase-like_dom_sf"/>
</dbReference>
<accession>A0ABU7VQ73</accession>
<dbReference type="InterPro" id="IPR001753">
    <property type="entry name" value="Enoyl-CoA_hydra/iso"/>
</dbReference>
<evidence type="ECO:0000313" key="2">
    <source>
        <dbReference type="Proteomes" id="UP001306950"/>
    </source>
</evidence>
<dbReference type="RefSeq" id="WP_331846138.1">
    <property type="nucleotide sequence ID" value="NZ_JAZHPZ010000003.1"/>
</dbReference>
<dbReference type="EMBL" id="JAZHPZ010000003">
    <property type="protein sequence ID" value="MEF2965914.1"/>
    <property type="molecule type" value="Genomic_DNA"/>
</dbReference>
<dbReference type="Pfam" id="PF00378">
    <property type="entry name" value="ECH_1"/>
    <property type="match status" value="1"/>
</dbReference>
<organism evidence="1 2">
    <name type="scientific">Paenibacillus haidiansis</name>
    <dbReference type="NCBI Taxonomy" id="1574488"/>
    <lineage>
        <taxon>Bacteria</taxon>
        <taxon>Bacillati</taxon>
        <taxon>Bacillota</taxon>
        <taxon>Bacilli</taxon>
        <taxon>Bacillales</taxon>
        <taxon>Paenibacillaceae</taxon>
        <taxon>Paenibacillus</taxon>
    </lineage>
</organism>
<evidence type="ECO:0000313" key="1">
    <source>
        <dbReference type="EMBL" id="MEF2965914.1"/>
    </source>
</evidence>
<sequence>MFVDMEVRGGSVGIITMNRPATNSLNILLLSELSQAIDAFEEQKEIHVVLIKSSLSFGFSSGLDLGSFYKAGDREKTGWNIYNSVKQVFDINQKIVKSAKIYIAVLSGPVIGSAVSIALSCDLRIANETMWLWLPDPQYGGLLADGGSEMLAHLIGSSRAKMALLTNDRISAKKAWDWGLIYDMPDGPNLELISLNISRRLASYSYATLRETKKAFNDGVFGTFRRDELMNTAFSFEMYQRLEQYCHNGIKGRNNDVASK</sequence>
<protein>
    <submittedName>
        <fullName evidence="1">Enoyl-CoA hydratase/isomerase family protein</fullName>
    </submittedName>
</protein>
<comment type="caution">
    <text evidence="1">The sequence shown here is derived from an EMBL/GenBank/DDBJ whole genome shotgun (WGS) entry which is preliminary data.</text>
</comment>
<dbReference type="Proteomes" id="UP001306950">
    <property type="component" value="Unassembled WGS sequence"/>
</dbReference>
<dbReference type="PANTHER" id="PTHR11941">
    <property type="entry name" value="ENOYL-COA HYDRATASE-RELATED"/>
    <property type="match status" value="1"/>
</dbReference>
<proteinExistence type="predicted"/>
<gene>
    <name evidence="1" type="ORF">V3851_08740</name>
</gene>
<dbReference type="Gene3D" id="3.90.226.10">
    <property type="entry name" value="2-enoyl-CoA Hydratase, Chain A, domain 1"/>
    <property type="match status" value="1"/>
</dbReference>
<dbReference type="CDD" id="cd06558">
    <property type="entry name" value="crotonase-like"/>
    <property type="match status" value="1"/>
</dbReference>
<name>A0ABU7VQ73_9BACL</name>
<dbReference type="PANTHER" id="PTHR11941:SF54">
    <property type="entry name" value="ENOYL-COA HYDRATASE, MITOCHONDRIAL"/>
    <property type="match status" value="1"/>
</dbReference>
<dbReference type="SUPFAM" id="SSF52096">
    <property type="entry name" value="ClpP/crotonase"/>
    <property type="match status" value="1"/>
</dbReference>
<reference evidence="1 2" key="1">
    <citation type="submission" date="2024-02" db="EMBL/GenBank/DDBJ databases">
        <title>A nitrogen-fixing paenibacillus bacterium.</title>
        <authorList>
            <person name="Zhang W.L."/>
            <person name="Chen S.F."/>
        </authorList>
    </citation>
    <scope>NUCLEOTIDE SEQUENCE [LARGE SCALE GENOMIC DNA]</scope>
    <source>
        <strain evidence="1 2">M1</strain>
    </source>
</reference>